<accession>A0A0M7A3F9</accession>
<dbReference type="InterPro" id="IPR006016">
    <property type="entry name" value="UspA"/>
</dbReference>
<gene>
    <name evidence="3" type="primary">uspF_2</name>
    <name evidence="3" type="ORF">LAX5112_02107</name>
</gene>
<dbReference type="InterPro" id="IPR014729">
    <property type="entry name" value="Rossmann-like_a/b/a_fold"/>
</dbReference>
<keyword evidence="4" id="KW-1185">Reference proteome</keyword>
<evidence type="ECO:0000313" key="4">
    <source>
        <dbReference type="Proteomes" id="UP000053235"/>
    </source>
</evidence>
<dbReference type="Proteomes" id="UP000053235">
    <property type="component" value="Unassembled WGS sequence"/>
</dbReference>
<evidence type="ECO:0000313" key="3">
    <source>
        <dbReference type="EMBL" id="CTQ69419.1"/>
    </source>
</evidence>
<dbReference type="STRING" id="388408.LAX5112_02107"/>
<dbReference type="Pfam" id="PF00582">
    <property type="entry name" value="Usp"/>
    <property type="match status" value="1"/>
</dbReference>
<dbReference type="SUPFAM" id="SSF52402">
    <property type="entry name" value="Adenine nucleotide alpha hydrolases-like"/>
    <property type="match status" value="1"/>
</dbReference>
<proteinExistence type="inferred from homology"/>
<dbReference type="PRINTS" id="PR01438">
    <property type="entry name" value="UNVRSLSTRESS"/>
</dbReference>
<dbReference type="RefSeq" id="WP_055671770.1">
    <property type="nucleotide sequence ID" value="NZ_CXWD01000007.1"/>
</dbReference>
<evidence type="ECO:0000256" key="1">
    <source>
        <dbReference type="ARBA" id="ARBA00008791"/>
    </source>
</evidence>
<dbReference type="Gene3D" id="3.40.50.620">
    <property type="entry name" value="HUPs"/>
    <property type="match status" value="1"/>
</dbReference>
<sequence>MYKHVLIPVALDHETLIARKLENARHLIAGGGQITLLTVLESIPGFVSEFVTMKVDNHLTTKVENKLREAAGGDDSIQCKVVSGKPGVQIAAFAEDNGVDLIIVGSHHPSAQDYFLGSTASRVVRRAGCSVFVVRD</sequence>
<dbReference type="EMBL" id="CXWD01000007">
    <property type="protein sequence ID" value="CTQ69419.1"/>
    <property type="molecule type" value="Genomic_DNA"/>
</dbReference>
<evidence type="ECO:0000259" key="2">
    <source>
        <dbReference type="Pfam" id="PF00582"/>
    </source>
</evidence>
<dbReference type="CDD" id="cd00293">
    <property type="entry name" value="USP-like"/>
    <property type="match status" value="1"/>
</dbReference>
<protein>
    <submittedName>
        <fullName evidence="3">Universal stress protein F</fullName>
    </submittedName>
</protein>
<dbReference type="PANTHER" id="PTHR46268">
    <property type="entry name" value="STRESS RESPONSE PROTEIN NHAX"/>
    <property type="match status" value="1"/>
</dbReference>
<feature type="domain" description="UspA" evidence="2">
    <location>
        <begin position="1"/>
        <end position="135"/>
    </location>
</feature>
<dbReference type="InterPro" id="IPR006015">
    <property type="entry name" value="Universal_stress_UspA"/>
</dbReference>
<organism evidence="3 4">
    <name type="scientific">Roseibium alexandrii</name>
    <dbReference type="NCBI Taxonomy" id="388408"/>
    <lineage>
        <taxon>Bacteria</taxon>
        <taxon>Pseudomonadati</taxon>
        <taxon>Pseudomonadota</taxon>
        <taxon>Alphaproteobacteria</taxon>
        <taxon>Hyphomicrobiales</taxon>
        <taxon>Stappiaceae</taxon>
        <taxon>Roseibium</taxon>
    </lineage>
</organism>
<reference evidence="4" key="1">
    <citation type="submission" date="2015-07" db="EMBL/GenBank/DDBJ databases">
        <authorList>
            <person name="Rodrigo-Torres Lidia"/>
            <person name="Arahal R.David."/>
        </authorList>
    </citation>
    <scope>NUCLEOTIDE SEQUENCE [LARGE SCALE GENOMIC DNA]</scope>
    <source>
        <strain evidence="4">CECT 5112</strain>
    </source>
</reference>
<dbReference type="OrthoDB" id="9792500at2"/>
<dbReference type="PANTHER" id="PTHR46268:SF6">
    <property type="entry name" value="UNIVERSAL STRESS PROTEIN UP12"/>
    <property type="match status" value="1"/>
</dbReference>
<dbReference type="AlphaFoldDB" id="A0A0M7A3F9"/>
<comment type="similarity">
    <text evidence="1">Belongs to the universal stress protein A family.</text>
</comment>
<name>A0A0M7A3F9_9HYPH</name>